<dbReference type="OMA" id="HWNANAK"/>
<dbReference type="InParanoid" id="A0A1X7SSM4"/>
<accession>A0A1X7SSM4</accession>
<dbReference type="AlphaFoldDB" id="A0A1X7SSM4"/>
<protein>
    <recommendedName>
        <fullName evidence="2">Reverse transcriptase domain-containing protein</fullName>
    </recommendedName>
</protein>
<organism evidence="1">
    <name type="scientific">Amphimedon queenslandica</name>
    <name type="common">Sponge</name>
    <dbReference type="NCBI Taxonomy" id="400682"/>
    <lineage>
        <taxon>Eukaryota</taxon>
        <taxon>Metazoa</taxon>
        <taxon>Porifera</taxon>
        <taxon>Demospongiae</taxon>
        <taxon>Heteroscleromorpha</taxon>
        <taxon>Haplosclerida</taxon>
        <taxon>Niphatidae</taxon>
        <taxon>Amphimedon</taxon>
    </lineage>
</organism>
<name>A0A1X7SSM4_AMPQE</name>
<dbReference type="PRINTS" id="PR01345">
    <property type="entry name" value="CERVTRCPTASE"/>
</dbReference>
<proteinExistence type="predicted"/>
<dbReference type="OrthoDB" id="6538161at2759"/>
<dbReference type="EnsemblMetazoa" id="Aqu2.1.05147_001">
    <property type="protein sequence ID" value="Aqu2.1.05147_001"/>
    <property type="gene ID" value="Aqu2.1.05147"/>
</dbReference>
<sequence>MLLFADDAKCFQLARNSFNLQADLDALYLWSLTNLSFNDKKVFHLRFNNNCDSSISTYFIKDQPIVSNSLQSDLGILLSDNLSWSNHYSFIVSKALKILGLLRRSFSTSTSVRVKKLLYLTLVRSQLMYGSILWRPRFIKDIMLLKRVQRRATKWILGDYSSDYKERLLSLQMLPLMMTYKVNDVFFFLKSLSYPSAAFDIRIFITFSTNPYRHYNLLHWNANAKTF</sequence>
<evidence type="ECO:0000313" key="1">
    <source>
        <dbReference type="EnsemblMetazoa" id="Aqu2.1.05147_001"/>
    </source>
</evidence>
<evidence type="ECO:0008006" key="2">
    <source>
        <dbReference type="Google" id="ProtNLM"/>
    </source>
</evidence>
<dbReference type="eggNOG" id="KOG1075">
    <property type="taxonomic scope" value="Eukaryota"/>
</dbReference>
<reference evidence="1" key="1">
    <citation type="submission" date="2017-05" db="UniProtKB">
        <authorList>
            <consortium name="EnsemblMetazoa"/>
        </authorList>
    </citation>
    <scope>IDENTIFICATION</scope>
</reference>
<dbReference type="PANTHER" id="PTHR33332">
    <property type="entry name" value="REVERSE TRANSCRIPTASE DOMAIN-CONTAINING PROTEIN"/>
    <property type="match status" value="1"/>
</dbReference>